<dbReference type="AlphaFoldDB" id="A0A0H2U0I9"/>
<evidence type="ECO:0000313" key="1">
    <source>
        <dbReference type="EMBL" id="KLU89905.1"/>
    </source>
</evidence>
<name>A0A0H2U0I9_MAGP6</name>
<organism evidence="1">
    <name type="scientific">Magnaporthiopsis poae (strain ATCC 64411 / 73-15)</name>
    <name type="common">Kentucky bluegrass fungus</name>
    <name type="synonym">Magnaporthe poae</name>
    <dbReference type="NCBI Taxonomy" id="644358"/>
    <lineage>
        <taxon>Eukaryota</taxon>
        <taxon>Fungi</taxon>
        <taxon>Dikarya</taxon>
        <taxon>Ascomycota</taxon>
        <taxon>Pezizomycotina</taxon>
        <taxon>Sordariomycetes</taxon>
        <taxon>Sordariomycetidae</taxon>
        <taxon>Magnaporthales</taxon>
        <taxon>Magnaporthaceae</taxon>
        <taxon>Magnaporthiopsis</taxon>
    </lineage>
</organism>
<sequence length="209" mass="23277">MPVAPLRTMDRFCWQYLQLENSPDFPAPETLREEACQEELFRRLFADGALAHPPPHRYQLAVLKELVSRIEASIEDWDEHGVSDNLVTALMGLIAQPLQSEATAAQQKNYVTYHLSLLEPATIAKADADTVTPTITLLEARSLISASGTTGLRTWEAALHLGQYLCASEHGPRGRLLQPRLRGPVPCWSWPRLPCTVPFCARPTSLPAR</sequence>
<accession>A0A0H2U0I9</accession>
<reference evidence="1" key="1">
    <citation type="submission" date="2010-05" db="EMBL/GenBank/DDBJ databases">
        <title>The Genome Sequence of Magnaporthe poae strain ATCC 64411.</title>
        <authorList>
            <consortium name="The Broad Institute Genome Sequencing Platform"/>
            <consortium name="Broad Institute Genome Sequencing Center for Infectious Disease"/>
            <person name="Ma L.-J."/>
            <person name="Dead R."/>
            <person name="Young S."/>
            <person name="Zeng Q."/>
            <person name="Koehrsen M."/>
            <person name="Alvarado L."/>
            <person name="Berlin A."/>
            <person name="Chapman S.B."/>
            <person name="Chen Z."/>
            <person name="Freedman E."/>
            <person name="Gellesch M."/>
            <person name="Goldberg J."/>
            <person name="Griggs A."/>
            <person name="Gujja S."/>
            <person name="Heilman E.R."/>
            <person name="Heiman D."/>
            <person name="Hepburn T."/>
            <person name="Howarth C."/>
            <person name="Jen D."/>
            <person name="Larson L."/>
            <person name="Mehta T."/>
            <person name="Neiman D."/>
            <person name="Pearson M."/>
            <person name="Roberts A."/>
            <person name="Saif S."/>
            <person name="Shea T."/>
            <person name="Shenoy N."/>
            <person name="Sisk P."/>
            <person name="Stolte C."/>
            <person name="Sykes S."/>
            <person name="Walk T."/>
            <person name="White J."/>
            <person name="Yandava C."/>
            <person name="Haas B."/>
            <person name="Nusbaum C."/>
            <person name="Birren B."/>
        </authorList>
    </citation>
    <scope>NUCLEOTIDE SEQUENCE</scope>
    <source>
        <strain evidence="1">ATCC 64411</strain>
    </source>
</reference>
<gene>
    <name evidence="1" type="ORF">MAPG_08874</name>
</gene>
<proteinExistence type="predicted"/>
<dbReference type="VEuPathDB" id="FungiDB:MAPG_08874"/>
<protein>
    <submittedName>
        <fullName evidence="1">Uncharacterized protein</fullName>
    </submittedName>
</protein>
<dbReference type="EMBL" id="GL876973">
    <property type="protein sequence ID" value="KLU89905.1"/>
    <property type="molecule type" value="Genomic_DNA"/>
</dbReference>
<feature type="non-terminal residue" evidence="1">
    <location>
        <position position="209"/>
    </location>
</feature>
<dbReference type="OrthoDB" id="194386at2759"/>
<reference evidence="1" key="2">
    <citation type="submission" date="2011-03" db="EMBL/GenBank/DDBJ databases">
        <title>Annotation of Magnaporthe poae ATCC 64411.</title>
        <authorList>
            <person name="Ma L.-J."/>
            <person name="Dead R."/>
            <person name="Young S.K."/>
            <person name="Zeng Q."/>
            <person name="Gargeya S."/>
            <person name="Fitzgerald M."/>
            <person name="Haas B."/>
            <person name="Abouelleil A."/>
            <person name="Alvarado L."/>
            <person name="Arachchi H.M."/>
            <person name="Berlin A."/>
            <person name="Brown A."/>
            <person name="Chapman S.B."/>
            <person name="Chen Z."/>
            <person name="Dunbar C."/>
            <person name="Freedman E."/>
            <person name="Gearin G."/>
            <person name="Gellesch M."/>
            <person name="Goldberg J."/>
            <person name="Griggs A."/>
            <person name="Gujja S."/>
            <person name="Heiman D."/>
            <person name="Howarth C."/>
            <person name="Larson L."/>
            <person name="Lui A."/>
            <person name="MacDonald P.J.P."/>
            <person name="Mehta T."/>
            <person name="Montmayeur A."/>
            <person name="Murphy C."/>
            <person name="Neiman D."/>
            <person name="Pearson M."/>
            <person name="Priest M."/>
            <person name="Roberts A."/>
            <person name="Saif S."/>
            <person name="Shea T."/>
            <person name="Shenoy N."/>
            <person name="Sisk P."/>
            <person name="Stolte C."/>
            <person name="Sykes S."/>
            <person name="Yandava C."/>
            <person name="Wortman J."/>
            <person name="Nusbaum C."/>
            <person name="Birren B."/>
        </authorList>
    </citation>
    <scope>NUCLEOTIDE SEQUENCE</scope>
    <source>
        <strain evidence="1">ATCC 64411</strain>
    </source>
</reference>